<dbReference type="AlphaFoldDB" id="A0A5E4Q9A9"/>
<evidence type="ECO:0000313" key="2">
    <source>
        <dbReference type="EMBL" id="VVC94209.1"/>
    </source>
</evidence>
<proteinExistence type="predicted"/>
<dbReference type="EMBL" id="FZQP02001904">
    <property type="protein sequence ID" value="VVC94209.1"/>
    <property type="molecule type" value="Genomic_DNA"/>
</dbReference>
<protein>
    <submittedName>
        <fullName evidence="2">Uncharacterized protein</fullName>
    </submittedName>
</protein>
<reference evidence="2 3" key="1">
    <citation type="submission" date="2017-07" db="EMBL/GenBank/DDBJ databases">
        <authorList>
            <person name="Talla V."/>
            <person name="Backstrom N."/>
        </authorList>
    </citation>
    <scope>NUCLEOTIDE SEQUENCE [LARGE SCALE GENOMIC DNA]</scope>
</reference>
<evidence type="ECO:0000313" key="3">
    <source>
        <dbReference type="Proteomes" id="UP000324832"/>
    </source>
</evidence>
<keyword evidence="3" id="KW-1185">Reference proteome</keyword>
<gene>
    <name evidence="2" type="ORF">LSINAPIS_LOCUS6215</name>
</gene>
<organism evidence="2 3">
    <name type="scientific">Leptidea sinapis</name>
    <dbReference type="NCBI Taxonomy" id="189913"/>
    <lineage>
        <taxon>Eukaryota</taxon>
        <taxon>Metazoa</taxon>
        <taxon>Ecdysozoa</taxon>
        <taxon>Arthropoda</taxon>
        <taxon>Hexapoda</taxon>
        <taxon>Insecta</taxon>
        <taxon>Pterygota</taxon>
        <taxon>Neoptera</taxon>
        <taxon>Endopterygota</taxon>
        <taxon>Lepidoptera</taxon>
        <taxon>Glossata</taxon>
        <taxon>Ditrysia</taxon>
        <taxon>Papilionoidea</taxon>
        <taxon>Pieridae</taxon>
        <taxon>Dismorphiinae</taxon>
        <taxon>Leptidea</taxon>
    </lineage>
</organism>
<evidence type="ECO:0000256" key="1">
    <source>
        <dbReference type="SAM" id="SignalP"/>
    </source>
</evidence>
<feature type="chain" id="PRO_5023147946" evidence="1">
    <location>
        <begin position="21"/>
        <end position="195"/>
    </location>
</feature>
<sequence length="195" mass="21770">MASGKLVVLLALGNYGVARGKVKLEVSVSAGIGLIFQKHQPNSRICNSFIHQNLKRCNRPTHINELVTFITNLIISLTRASVCKFGGYKSNHLPEICTQHFPQFGVKGCGSSIDDIINNWKLKNAKQQVQVYIDNSTKGVVRVLFKVALTLADVLDLSIAIGALGNEIRYNYYRLWNFENCSSSADTRWIPRCIE</sequence>
<feature type="signal peptide" evidence="1">
    <location>
        <begin position="1"/>
        <end position="20"/>
    </location>
</feature>
<accession>A0A5E4Q9A9</accession>
<dbReference type="Proteomes" id="UP000324832">
    <property type="component" value="Unassembled WGS sequence"/>
</dbReference>
<name>A0A5E4Q9A9_9NEOP</name>
<keyword evidence="1" id="KW-0732">Signal</keyword>